<dbReference type="PANTHER" id="PTHR43328">
    <property type="entry name" value="ACETYLTRANSFERASE-RELATED"/>
    <property type="match status" value="1"/>
</dbReference>
<dbReference type="GO" id="GO:0016747">
    <property type="term" value="F:acyltransferase activity, transferring groups other than amino-acyl groups"/>
    <property type="evidence" value="ECO:0007669"/>
    <property type="project" value="InterPro"/>
</dbReference>
<organism evidence="2 3">
    <name type="scientific">Lentinus brumalis</name>
    <dbReference type="NCBI Taxonomy" id="2498619"/>
    <lineage>
        <taxon>Eukaryota</taxon>
        <taxon>Fungi</taxon>
        <taxon>Dikarya</taxon>
        <taxon>Basidiomycota</taxon>
        <taxon>Agaricomycotina</taxon>
        <taxon>Agaricomycetes</taxon>
        <taxon>Polyporales</taxon>
        <taxon>Polyporaceae</taxon>
        <taxon>Lentinus</taxon>
    </lineage>
</organism>
<dbReference type="Pfam" id="PF13302">
    <property type="entry name" value="Acetyltransf_3"/>
    <property type="match status" value="1"/>
</dbReference>
<feature type="domain" description="N-acetyltransferase" evidence="1">
    <location>
        <begin position="29"/>
        <end position="216"/>
    </location>
</feature>
<dbReference type="EMBL" id="KZ857396">
    <property type="protein sequence ID" value="RDX51004.1"/>
    <property type="molecule type" value="Genomic_DNA"/>
</dbReference>
<sequence>MPKSQFDPLEFNQVTGEPYLRLPAPHDNIIITPPRMSDAPAMVLNMSDPRIYSWLESPPHPYLPQDADHWLTKIKAESDRAIEKLQRASVERPDGPLILVDESPVRTIREVQEDGSELFLGDIAIIRERWLDFEDKEAKQALTKANEEREVGDPAIVWCFGDYLAASHHGKGIMTAVVQKFIRDWAVPRMGVRQLRVETFSDNKGSKRVFEKSGFVHEKTVPVNKVLNSGRTITAMDILWWKASQ</sequence>
<dbReference type="Gene3D" id="3.40.630.30">
    <property type="match status" value="1"/>
</dbReference>
<proteinExistence type="predicted"/>
<dbReference type="SUPFAM" id="SSF55729">
    <property type="entry name" value="Acyl-CoA N-acyltransferases (Nat)"/>
    <property type="match status" value="1"/>
</dbReference>
<reference evidence="2 3" key="1">
    <citation type="journal article" date="2018" name="Biotechnol. Biofuels">
        <title>Integrative visual omics of the white-rot fungus Polyporus brumalis exposes the biotechnological potential of its oxidative enzymes for delignifying raw plant biomass.</title>
        <authorList>
            <person name="Miyauchi S."/>
            <person name="Rancon A."/>
            <person name="Drula E."/>
            <person name="Hage H."/>
            <person name="Chaduli D."/>
            <person name="Favel A."/>
            <person name="Grisel S."/>
            <person name="Henrissat B."/>
            <person name="Herpoel-Gimbert I."/>
            <person name="Ruiz-Duenas F.J."/>
            <person name="Chevret D."/>
            <person name="Hainaut M."/>
            <person name="Lin J."/>
            <person name="Wang M."/>
            <person name="Pangilinan J."/>
            <person name="Lipzen A."/>
            <person name="Lesage-Meessen L."/>
            <person name="Navarro D."/>
            <person name="Riley R."/>
            <person name="Grigoriev I.V."/>
            <person name="Zhou S."/>
            <person name="Raouche S."/>
            <person name="Rosso M.N."/>
        </authorList>
    </citation>
    <scope>NUCLEOTIDE SEQUENCE [LARGE SCALE GENOMIC DNA]</scope>
    <source>
        <strain evidence="2 3">BRFM 1820</strain>
    </source>
</reference>
<gene>
    <name evidence="2" type="ORF">OH76DRAFT_1379294</name>
</gene>
<accession>A0A371DEM6</accession>
<dbReference type="STRING" id="139420.A0A371DEM6"/>
<evidence type="ECO:0000259" key="1">
    <source>
        <dbReference type="Pfam" id="PF13302"/>
    </source>
</evidence>
<keyword evidence="3" id="KW-1185">Reference proteome</keyword>
<dbReference type="Proteomes" id="UP000256964">
    <property type="component" value="Unassembled WGS sequence"/>
</dbReference>
<dbReference type="OrthoDB" id="630895at2759"/>
<name>A0A371DEM6_9APHY</name>
<evidence type="ECO:0000313" key="3">
    <source>
        <dbReference type="Proteomes" id="UP000256964"/>
    </source>
</evidence>
<dbReference type="AlphaFoldDB" id="A0A371DEM6"/>
<dbReference type="InterPro" id="IPR000182">
    <property type="entry name" value="GNAT_dom"/>
</dbReference>
<evidence type="ECO:0000313" key="2">
    <source>
        <dbReference type="EMBL" id="RDX51004.1"/>
    </source>
</evidence>
<dbReference type="PANTHER" id="PTHR43328:SF1">
    <property type="entry name" value="N-ACETYLTRANSFERASE DOMAIN-CONTAINING PROTEIN"/>
    <property type="match status" value="1"/>
</dbReference>
<protein>
    <recommendedName>
        <fullName evidence="1">N-acetyltransferase domain-containing protein</fullName>
    </recommendedName>
</protein>
<dbReference type="InterPro" id="IPR016181">
    <property type="entry name" value="Acyl_CoA_acyltransferase"/>
</dbReference>